<reference evidence="6 7" key="1">
    <citation type="submission" date="2020-04" db="EMBL/GenBank/DDBJ databases">
        <title>Azohydromonas sp. isolated from soil.</title>
        <authorList>
            <person name="Dahal R.H."/>
        </authorList>
    </citation>
    <scope>NUCLEOTIDE SEQUENCE [LARGE SCALE GENOMIC DNA]</scope>
    <source>
        <strain evidence="6 7">G-1-1-14</strain>
    </source>
</reference>
<comment type="similarity">
    <text evidence="1">Belongs to the hemerythrin family.</text>
</comment>
<dbReference type="PANTHER" id="PTHR37164:SF1">
    <property type="entry name" value="BACTERIOHEMERYTHRIN"/>
    <property type="match status" value="1"/>
</dbReference>
<dbReference type="PROSITE" id="PS00550">
    <property type="entry name" value="HEMERYTHRINS"/>
    <property type="match status" value="1"/>
</dbReference>
<evidence type="ECO:0000313" key="7">
    <source>
        <dbReference type="Proteomes" id="UP000574067"/>
    </source>
</evidence>
<dbReference type="InterPro" id="IPR035938">
    <property type="entry name" value="Hemerythrin-like_sf"/>
</dbReference>
<keyword evidence="2" id="KW-0561">Oxygen transport</keyword>
<dbReference type="PANTHER" id="PTHR37164">
    <property type="entry name" value="BACTERIOHEMERYTHRIN"/>
    <property type="match status" value="1"/>
</dbReference>
<gene>
    <name evidence="6" type="ORF">HHL10_17390</name>
</gene>
<keyword evidence="4" id="KW-0408">Iron</keyword>
<dbReference type="RefSeq" id="WP_169161656.1">
    <property type="nucleotide sequence ID" value="NZ_JABBFW010000012.1"/>
</dbReference>
<dbReference type="Pfam" id="PF01814">
    <property type="entry name" value="Hemerythrin"/>
    <property type="match status" value="1"/>
</dbReference>
<evidence type="ECO:0000259" key="5">
    <source>
        <dbReference type="Pfam" id="PF01814"/>
    </source>
</evidence>
<dbReference type="NCBIfam" id="TIGR02481">
    <property type="entry name" value="hemeryth_dom"/>
    <property type="match status" value="1"/>
</dbReference>
<comment type="caution">
    <text evidence="6">The sequence shown here is derived from an EMBL/GenBank/DDBJ whole genome shotgun (WGS) entry which is preliminary data.</text>
</comment>
<dbReference type="Proteomes" id="UP000574067">
    <property type="component" value="Unassembled WGS sequence"/>
</dbReference>
<sequence length="162" mass="18338">MQTERDSDPMVWSDAFVLGFGPMDEVHEEFVDLVGAMQKARDEELAALLEAFAEHAQAHFDAENAWMVETDFPARQCHIDEHAAVMRSVHQVRERLRAGDYALARRLADELASWFPGHADYLDSALAHWMCKRRLGGKPVVLRRDLKPAALRGEEMPAALRA</sequence>
<dbReference type="AlphaFoldDB" id="A0A848FEH5"/>
<protein>
    <submittedName>
        <fullName evidence="6">Hemerythrin</fullName>
    </submittedName>
</protein>
<dbReference type="InterPro" id="IPR012312">
    <property type="entry name" value="Hemerythrin-like"/>
</dbReference>
<keyword evidence="2" id="KW-0813">Transport</keyword>
<dbReference type="SUPFAM" id="SSF47188">
    <property type="entry name" value="Hemerythrin-like"/>
    <property type="match status" value="1"/>
</dbReference>
<evidence type="ECO:0000313" key="6">
    <source>
        <dbReference type="EMBL" id="NML16759.1"/>
    </source>
</evidence>
<proteinExistence type="inferred from homology"/>
<dbReference type="InterPro" id="IPR050669">
    <property type="entry name" value="Hemerythrin"/>
</dbReference>
<organism evidence="6 7">
    <name type="scientific">Azohydromonas caseinilytica</name>
    <dbReference type="NCBI Taxonomy" id="2728836"/>
    <lineage>
        <taxon>Bacteria</taxon>
        <taxon>Pseudomonadati</taxon>
        <taxon>Pseudomonadota</taxon>
        <taxon>Betaproteobacteria</taxon>
        <taxon>Burkholderiales</taxon>
        <taxon>Sphaerotilaceae</taxon>
        <taxon>Azohydromonas</taxon>
    </lineage>
</organism>
<dbReference type="GO" id="GO:0046872">
    <property type="term" value="F:metal ion binding"/>
    <property type="evidence" value="ECO:0007669"/>
    <property type="project" value="UniProtKB-KW"/>
</dbReference>
<dbReference type="InterPro" id="IPR016131">
    <property type="entry name" value="Haemerythrin_Fe_BS"/>
</dbReference>
<evidence type="ECO:0000256" key="1">
    <source>
        <dbReference type="ARBA" id="ARBA00010587"/>
    </source>
</evidence>
<dbReference type="CDD" id="cd12107">
    <property type="entry name" value="Hemerythrin"/>
    <property type="match status" value="1"/>
</dbReference>
<dbReference type="InterPro" id="IPR012827">
    <property type="entry name" value="Hemerythrin_metal-bd"/>
</dbReference>
<dbReference type="Gene3D" id="1.20.120.50">
    <property type="entry name" value="Hemerythrin-like"/>
    <property type="match status" value="1"/>
</dbReference>
<keyword evidence="3" id="KW-0479">Metal-binding</keyword>
<evidence type="ECO:0000256" key="2">
    <source>
        <dbReference type="ARBA" id="ARBA00022621"/>
    </source>
</evidence>
<name>A0A848FEH5_9BURK</name>
<dbReference type="EMBL" id="JABBFW010000012">
    <property type="protein sequence ID" value="NML16759.1"/>
    <property type="molecule type" value="Genomic_DNA"/>
</dbReference>
<keyword evidence="7" id="KW-1185">Reference proteome</keyword>
<dbReference type="GO" id="GO:0005344">
    <property type="term" value="F:oxygen carrier activity"/>
    <property type="evidence" value="ECO:0007669"/>
    <property type="project" value="UniProtKB-KW"/>
</dbReference>
<feature type="domain" description="Hemerythrin-like" evidence="5">
    <location>
        <begin position="23"/>
        <end position="121"/>
    </location>
</feature>
<accession>A0A848FEH5</accession>
<evidence type="ECO:0000256" key="4">
    <source>
        <dbReference type="ARBA" id="ARBA00023004"/>
    </source>
</evidence>
<evidence type="ECO:0000256" key="3">
    <source>
        <dbReference type="ARBA" id="ARBA00022723"/>
    </source>
</evidence>